<name>A0ABV4XTC6_9CYAN</name>
<dbReference type="Proteomes" id="UP001576784">
    <property type="component" value="Unassembled WGS sequence"/>
</dbReference>
<dbReference type="RefSeq" id="WP_413264626.1">
    <property type="nucleotide sequence ID" value="NZ_JBHFNR010000140.1"/>
</dbReference>
<proteinExistence type="predicted"/>
<comment type="caution">
    <text evidence="1">The sequence shown here is derived from an EMBL/GenBank/DDBJ whole genome shotgun (WGS) entry which is preliminary data.</text>
</comment>
<evidence type="ECO:0000313" key="2">
    <source>
        <dbReference type="Proteomes" id="UP001576784"/>
    </source>
</evidence>
<dbReference type="EMBL" id="JBHFNR010000140">
    <property type="protein sequence ID" value="MFB2894985.1"/>
    <property type="molecule type" value="Genomic_DNA"/>
</dbReference>
<protein>
    <submittedName>
        <fullName evidence="1">Uncharacterized protein</fullName>
    </submittedName>
</protein>
<sequence>MSIKLKRLVNPYEERMLEFLHTCVEADYKIHTQVSLSQFCEINSPIDWDLRKFFFVEYKHNRNPAGDIFVQAEKLVRPATIDEIP</sequence>
<gene>
    <name evidence="1" type="ORF">ACE1CI_18925</name>
</gene>
<organism evidence="1 2">
    <name type="scientific">Floridaenema flaviceps BLCC-F50</name>
    <dbReference type="NCBI Taxonomy" id="3153642"/>
    <lineage>
        <taxon>Bacteria</taxon>
        <taxon>Bacillati</taxon>
        <taxon>Cyanobacteriota</taxon>
        <taxon>Cyanophyceae</taxon>
        <taxon>Oscillatoriophycideae</taxon>
        <taxon>Aerosakkonematales</taxon>
        <taxon>Aerosakkonemataceae</taxon>
        <taxon>Floridanema</taxon>
        <taxon>Floridanema flaviceps</taxon>
    </lineage>
</organism>
<accession>A0ABV4XTC6</accession>
<reference evidence="1 2" key="1">
    <citation type="submission" date="2024-09" db="EMBL/GenBank/DDBJ databases">
        <title>Floridaenema gen nov. (Aerosakkonemataceae, Aerosakkonematales ord. nov., Cyanobacteria) from benthic tropical and subtropical fresh waters, with the description of four new species.</title>
        <authorList>
            <person name="Moretto J.A."/>
            <person name="Berthold D.E."/>
            <person name="Lefler F.W."/>
            <person name="Huang I.-S."/>
            <person name="Laughinghouse H. IV."/>
        </authorList>
    </citation>
    <scope>NUCLEOTIDE SEQUENCE [LARGE SCALE GENOMIC DNA]</scope>
    <source>
        <strain evidence="1 2">BLCC-F50</strain>
    </source>
</reference>
<evidence type="ECO:0000313" key="1">
    <source>
        <dbReference type="EMBL" id="MFB2894985.1"/>
    </source>
</evidence>
<keyword evidence="2" id="KW-1185">Reference proteome</keyword>